<keyword evidence="4" id="KW-1185">Reference proteome</keyword>
<dbReference type="RefSeq" id="WP_126375983.1">
    <property type="nucleotide sequence ID" value="NZ_AP017378.1"/>
</dbReference>
<dbReference type="AlphaFoldDB" id="A0A2Z6AV62"/>
<dbReference type="GO" id="GO:0016779">
    <property type="term" value="F:nucleotidyltransferase activity"/>
    <property type="evidence" value="ECO:0007669"/>
    <property type="project" value="InterPro"/>
</dbReference>
<dbReference type="Gene3D" id="3.30.460.10">
    <property type="entry name" value="Beta Polymerase, domain 2"/>
    <property type="match status" value="1"/>
</dbReference>
<dbReference type="CDD" id="cd05403">
    <property type="entry name" value="NT_KNTase_like"/>
    <property type="match status" value="1"/>
</dbReference>
<dbReference type="SUPFAM" id="SSF81301">
    <property type="entry name" value="Nucleotidyltransferase"/>
    <property type="match status" value="1"/>
</dbReference>
<reference evidence="3 4" key="1">
    <citation type="journal article" date="2018" name="Sci. Adv.">
        <title>Multi-heme cytochromes provide a pathway for survival in energy-limited environments.</title>
        <authorList>
            <person name="Deng X."/>
            <person name="Dohmae N."/>
            <person name="Nealson K.H."/>
            <person name="Hashimoto K."/>
            <person name="Okamoto A."/>
        </authorList>
    </citation>
    <scope>NUCLEOTIDE SEQUENCE [LARGE SCALE GENOMIC DNA]</scope>
    <source>
        <strain evidence="3 4">IS5</strain>
    </source>
</reference>
<dbReference type="EMBL" id="AP017378">
    <property type="protein sequence ID" value="BBD07085.1"/>
    <property type="molecule type" value="Genomic_DNA"/>
</dbReference>
<proteinExistence type="predicted"/>
<feature type="domain" description="Polymerase nucleotidyl transferase" evidence="1">
    <location>
        <begin position="26"/>
        <end position="79"/>
    </location>
</feature>
<dbReference type="Pfam" id="PF01909">
    <property type="entry name" value="NTP_transf_2"/>
    <property type="match status" value="1"/>
</dbReference>
<dbReference type="Pfam" id="PF05168">
    <property type="entry name" value="HEPN"/>
    <property type="match status" value="1"/>
</dbReference>
<accession>A0A2Z6AV62</accession>
<dbReference type="InterPro" id="IPR002934">
    <property type="entry name" value="Polymerase_NTP_transf_dom"/>
</dbReference>
<dbReference type="InterPro" id="IPR007842">
    <property type="entry name" value="HEPN_dom"/>
</dbReference>
<dbReference type="KEGG" id="dfl:DFE_0359"/>
<name>A0A2Z6AV62_9BACT</name>
<feature type="domain" description="HEPN" evidence="2">
    <location>
        <begin position="135"/>
        <end position="212"/>
    </location>
</feature>
<dbReference type="InterPro" id="IPR043519">
    <property type="entry name" value="NT_sf"/>
</dbReference>
<keyword evidence="3" id="KW-0808">Transferase</keyword>
<organism evidence="3 4">
    <name type="scientific">Desulfovibrio ferrophilus</name>
    <dbReference type="NCBI Taxonomy" id="241368"/>
    <lineage>
        <taxon>Bacteria</taxon>
        <taxon>Pseudomonadati</taxon>
        <taxon>Thermodesulfobacteriota</taxon>
        <taxon>Desulfovibrionia</taxon>
        <taxon>Desulfovibrionales</taxon>
        <taxon>Desulfovibrionaceae</taxon>
        <taxon>Desulfovibrio</taxon>
    </lineage>
</organism>
<evidence type="ECO:0000313" key="3">
    <source>
        <dbReference type="EMBL" id="BBD07085.1"/>
    </source>
</evidence>
<protein>
    <submittedName>
        <fullName evidence="3">Predicted nucleotidyltransferase</fullName>
    </submittedName>
</protein>
<evidence type="ECO:0000259" key="1">
    <source>
        <dbReference type="Pfam" id="PF01909"/>
    </source>
</evidence>
<gene>
    <name evidence="3" type="ORF">DFE_0359</name>
</gene>
<evidence type="ECO:0000313" key="4">
    <source>
        <dbReference type="Proteomes" id="UP000269883"/>
    </source>
</evidence>
<dbReference type="Proteomes" id="UP000269883">
    <property type="component" value="Chromosome"/>
</dbReference>
<dbReference type="OrthoDB" id="464383at2"/>
<evidence type="ECO:0000259" key="2">
    <source>
        <dbReference type="Pfam" id="PF05168"/>
    </source>
</evidence>
<sequence>MTYLSAEDHPEIIDDMARAIVGGFAPKALILFGSQARGDADEFSDVDFVAVVDSGQPSDDVQRDILRALSRFPLDVHVFVRTPEEYLRQSRIPGAMVYPAEREGKFLHEWPGWRERSAVDTDAERDRQVVLRNEYCTSALDYLEEAEKRLGSESWLACRDRCRYAVVKALQGLHVRAGTHPPRDIDVAFQFRAARTLTPEVADWRETAMDLHLAVPESLESAAGLLKRTTAMVQAIIELYALEG</sequence>